<dbReference type="EMBL" id="CAJOBS010009518">
    <property type="protein sequence ID" value="CAF4936281.1"/>
    <property type="molecule type" value="Genomic_DNA"/>
</dbReference>
<evidence type="ECO:0000313" key="2">
    <source>
        <dbReference type="Proteomes" id="UP000663838"/>
    </source>
</evidence>
<accession>A0A821WZ65</accession>
<dbReference type="Proteomes" id="UP000663838">
    <property type="component" value="Unassembled WGS sequence"/>
</dbReference>
<gene>
    <name evidence="1" type="ORF">TOA249_LOCUS33078</name>
</gene>
<organism evidence="1 2">
    <name type="scientific">Rotaria socialis</name>
    <dbReference type="NCBI Taxonomy" id="392032"/>
    <lineage>
        <taxon>Eukaryota</taxon>
        <taxon>Metazoa</taxon>
        <taxon>Spiralia</taxon>
        <taxon>Gnathifera</taxon>
        <taxon>Rotifera</taxon>
        <taxon>Eurotatoria</taxon>
        <taxon>Bdelloidea</taxon>
        <taxon>Philodinida</taxon>
        <taxon>Philodinidae</taxon>
        <taxon>Rotaria</taxon>
    </lineage>
</organism>
<comment type="caution">
    <text evidence="1">The sequence shown here is derived from an EMBL/GenBank/DDBJ whole genome shotgun (WGS) entry which is preliminary data.</text>
</comment>
<name>A0A821WZ65_9BILA</name>
<feature type="non-terminal residue" evidence="1">
    <location>
        <position position="400"/>
    </location>
</feature>
<evidence type="ECO:0000313" key="1">
    <source>
        <dbReference type="EMBL" id="CAF4936281.1"/>
    </source>
</evidence>
<reference evidence="1" key="1">
    <citation type="submission" date="2021-02" db="EMBL/GenBank/DDBJ databases">
        <authorList>
            <person name="Nowell W R."/>
        </authorList>
    </citation>
    <scope>NUCLEOTIDE SEQUENCE</scope>
</reference>
<sequence>MSKSTADHLLQLNQIKLLEKKMVNVNCAQGIQISFEAQYCEAEPWIGDEWSFRRIKFLIMDDSRCHFCVCFGMEFMAHNLISLNYAHSCVEMNDTTLSPMGIHHNRPEYDNLNINKWFKFDNNSMLRDKTNEPPITAVPEYKKILVEDLRNLQLKEDYLRNLGIDQINKLQSPLKEYLEDIYKLPTSHCFDYNNIKTLGHDTPVAEMDENYELDETEAINKINKNNLTEFQNKYISTKDYKSLPVTVKIACWEKHANLNKKFKDAKARIEIKESNFALLNKLNRIHTLKEINESLKTVHYTKKECTDYNRNGDVITLKNNTYNPKIFVQHISKTHDKEVGTPFFIDSNTYEAIVNNFDSQIDPELTNLDKNSKFYDYLWNLKNINYSEKKQFTEKYFKLH</sequence>
<proteinExistence type="predicted"/>
<protein>
    <submittedName>
        <fullName evidence="1">Uncharacterized protein</fullName>
    </submittedName>
</protein>
<dbReference type="AlphaFoldDB" id="A0A821WZ65"/>